<comment type="caution">
    <text evidence="1">The sequence shown here is derived from an EMBL/GenBank/DDBJ whole genome shotgun (WGS) entry which is preliminary data.</text>
</comment>
<accession>A0ACB8A2X7</accession>
<dbReference type="Proteomes" id="UP000790377">
    <property type="component" value="Unassembled WGS sequence"/>
</dbReference>
<reference evidence="1" key="1">
    <citation type="journal article" date="2021" name="New Phytol.">
        <title>Evolutionary innovations through gain and loss of genes in the ectomycorrhizal Boletales.</title>
        <authorList>
            <person name="Wu G."/>
            <person name="Miyauchi S."/>
            <person name="Morin E."/>
            <person name="Kuo A."/>
            <person name="Drula E."/>
            <person name="Varga T."/>
            <person name="Kohler A."/>
            <person name="Feng B."/>
            <person name="Cao Y."/>
            <person name="Lipzen A."/>
            <person name="Daum C."/>
            <person name="Hundley H."/>
            <person name="Pangilinan J."/>
            <person name="Johnson J."/>
            <person name="Barry K."/>
            <person name="LaButti K."/>
            <person name="Ng V."/>
            <person name="Ahrendt S."/>
            <person name="Min B."/>
            <person name="Choi I.G."/>
            <person name="Park H."/>
            <person name="Plett J.M."/>
            <person name="Magnuson J."/>
            <person name="Spatafora J.W."/>
            <person name="Nagy L.G."/>
            <person name="Henrissat B."/>
            <person name="Grigoriev I.V."/>
            <person name="Yang Z.L."/>
            <person name="Xu J."/>
            <person name="Martin F.M."/>
        </authorList>
    </citation>
    <scope>NUCLEOTIDE SEQUENCE</scope>
    <source>
        <strain evidence="1">ATCC 28755</strain>
    </source>
</reference>
<organism evidence="1 2">
    <name type="scientific">Hygrophoropsis aurantiaca</name>
    <dbReference type="NCBI Taxonomy" id="72124"/>
    <lineage>
        <taxon>Eukaryota</taxon>
        <taxon>Fungi</taxon>
        <taxon>Dikarya</taxon>
        <taxon>Basidiomycota</taxon>
        <taxon>Agaricomycotina</taxon>
        <taxon>Agaricomycetes</taxon>
        <taxon>Agaricomycetidae</taxon>
        <taxon>Boletales</taxon>
        <taxon>Coniophorineae</taxon>
        <taxon>Hygrophoropsidaceae</taxon>
        <taxon>Hygrophoropsis</taxon>
    </lineage>
</organism>
<name>A0ACB8A2X7_9AGAM</name>
<evidence type="ECO:0000313" key="1">
    <source>
        <dbReference type="EMBL" id="KAH7907312.1"/>
    </source>
</evidence>
<protein>
    <submittedName>
        <fullName evidence="1">Uncharacterized protein</fullName>
    </submittedName>
</protein>
<evidence type="ECO:0000313" key="2">
    <source>
        <dbReference type="Proteomes" id="UP000790377"/>
    </source>
</evidence>
<sequence length="1458" mass="157440">MTLLHVYFLLKNQQAFQRLLEGGGGRGQSGANSGSGSVAGLSTSGGKSWTRSGTLAAVVGADVNAFDSLGRTVLHLACSSVELSSLEYVRMLLNHPATNVNIRDTESHWTALHRALYAGNVASAILLLKRSELDTSIKDFEGYTAFDLYNSTLRTTNPPPFDGGPAELYTWGINRNAALGFGNGGDRLHPDQVTIPYKDDPIARKKKTLTERFSPIEVRRVAMSRLHTVVVTSEPQDNVRLCGFGGGGRLGPNNHSQYSLVPLPDFMHTITEVALGQDHTLVLTTTGEVLSWGLNRFSQLGYAVEQPFNGRTEEPIQISPRKIGALKKELVRGIAACKTASACFTDAEVYTWGTNGGQLGYSKTATPVQVVPRKVSSIVQSVKAIAMSESAMVCLLGNGEVACVWNAGLTKINFPSQSFPSEISVYRPPQAIKGPNITKITSCDDTFAALSSNGEVFTFSISNSASSNNNLIKSQRVWALHRQFNGVKDVALGAEGSIIVCTQSGHVFVRMRNAGAKAFKFQRVPYIQRAVAVCANNTGALAALRVDHKLTGIPLTGRSLSGDIAEIQPYLSYTVSQESKDSLFNSGVDDLPFSPLVDLDDESEDSSILDDISEFARLLELLGHLKAARKAPSTVLYDEARLPHGADIFVQLSSNAEFPAHRLILAARCPLLADVLSHGTTLHDKQSSIKILVKLSVSTSHSHSHTVPRLQLTGCSPISVLIFLRYLYSDQLLAIWDRRISSPFSAHFRELGVLPAQAKLELQALARLMGLPLLSEALQSPGKRIPSPSAERDFQHIYNSDNPQSQSQSSFAARNTGTKRDTKLDPLAPDVLLHLAEDHTVSCHSAILRARCPFFAAFFGDGDWTMKRRDLWGIVGVDMGHLKWQVMRYVMRFLCGGEERLFDTLEFVESVDDILEFMFDVMAAANELLLDRLVLLCSQVILDHMSISNVCYLLTDAEHFHASALAARLQEYTAANLEMLLESTMLDDLAPPVIAGLAEYVRKEQERKAPVSRSNKLARDALEKHAEWLATQDIPGPFVPSHTHKYANTNKDSPTAKKSRLPSLGHTPMVSPTLRPQRSLRVLGGRDPAGDDLFAMDDADAVPALDLSKAEPGPSIENATKSTLVWKRTTSAPRTDLKAIMAEAENRNTPVANRKPAASVQHIPNRELLRPNWQPSGPGLSPSIGSAPSSSRQSQPPWAIAGPPITPPRTPAPNNSSLNTQRPVPIPPLAPKPTAGGPVARAGAPGLGPVISPLRQAPSGSASSSFRNVSGSASAWTLPPIPAPPAVQPSLGPSVGSGSGHAGSTSGGGSGSGTSVPSFAEIQKLQLTQGATPVKDKRSLVEIQQEEQARRAEERARQEEEAQARRVEEEFLKWWAAQEAMVQEETRGQARGQPQQGKSGKKQTQKSPKGKSGRPAEGDASSRSAPKLGVGGARSSQPNRSRKGDQEAGKKARGEMHK</sequence>
<gene>
    <name evidence="1" type="ORF">BJ138DRAFT_1092865</name>
</gene>
<keyword evidence="2" id="KW-1185">Reference proteome</keyword>
<dbReference type="EMBL" id="MU267917">
    <property type="protein sequence ID" value="KAH7907312.1"/>
    <property type="molecule type" value="Genomic_DNA"/>
</dbReference>
<proteinExistence type="predicted"/>